<keyword evidence="2" id="KW-1133">Transmembrane helix</keyword>
<dbReference type="AlphaFoldDB" id="A0A8J3ZVH0"/>
<gene>
    <name evidence="3" type="ORF">Voc01_053280</name>
</gene>
<evidence type="ECO:0000256" key="1">
    <source>
        <dbReference type="SAM" id="MobiDB-lite"/>
    </source>
</evidence>
<feature type="compositionally biased region" description="Pro residues" evidence="1">
    <location>
        <begin position="50"/>
        <end position="63"/>
    </location>
</feature>
<feature type="compositionally biased region" description="Low complexity" evidence="1">
    <location>
        <begin position="165"/>
        <end position="175"/>
    </location>
</feature>
<keyword evidence="4" id="KW-1185">Reference proteome</keyword>
<organism evidence="3 4">
    <name type="scientific">Virgisporangium ochraceum</name>
    <dbReference type="NCBI Taxonomy" id="65505"/>
    <lineage>
        <taxon>Bacteria</taxon>
        <taxon>Bacillati</taxon>
        <taxon>Actinomycetota</taxon>
        <taxon>Actinomycetes</taxon>
        <taxon>Micromonosporales</taxon>
        <taxon>Micromonosporaceae</taxon>
        <taxon>Virgisporangium</taxon>
    </lineage>
</organism>
<accession>A0A8J3ZVH0</accession>
<feature type="region of interest" description="Disordered" evidence="1">
    <location>
        <begin position="1"/>
        <end position="131"/>
    </location>
</feature>
<evidence type="ECO:0000256" key="2">
    <source>
        <dbReference type="SAM" id="Phobius"/>
    </source>
</evidence>
<feature type="compositionally biased region" description="Pro residues" evidence="1">
    <location>
        <begin position="21"/>
        <end position="36"/>
    </location>
</feature>
<evidence type="ECO:0000313" key="4">
    <source>
        <dbReference type="Proteomes" id="UP000635606"/>
    </source>
</evidence>
<keyword evidence="2" id="KW-0812">Transmembrane</keyword>
<sequence>MTAPVHDTPPPVPQPAAAQPVPQPIPQQPAPQPAAQPVPQQAAPWGQVPDPAPAPPANAPPLPWGQQSATPVAAGAEHGPATPPAEPAPPWGQEQTVRVAPQPWDGQGQPVRSPDIPPLPTAQDLADRRRRRARNRMRMAVVAGVVLLLAAGAATAAFVLPGRATDTGGGTAPTAGPSPSPSPSPTPIPRPTFQEAAAPVAVLGGTWQAGEATRVQDFETWPFAFRTPADAACQYFVGEPGYKAHNCTWGVQPNHTVMAFVVRRCVNSCDATEQAQFETMTPWKPDGVLAPTDPTTKFVAVDYGDGRVQFTMVHYFGTTAGGPLQWVVIVQGNTSKPLQDPVLKTLNDVRSQTP</sequence>
<feature type="region of interest" description="Disordered" evidence="1">
    <location>
        <begin position="165"/>
        <end position="192"/>
    </location>
</feature>
<evidence type="ECO:0000313" key="3">
    <source>
        <dbReference type="EMBL" id="GIJ70411.1"/>
    </source>
</evidence>
<proteinExistence type="predicted"/>
<comment type="caution">
    <text evidence="3">The sequence shown here is derived from an EMBL/GenBank/DDBJ whole genome shotgun (WGS) entry which is preliminary data.</text>
</comment>
<feature type="compositionally biased region" description="Pro residues" evidence="1">
    <location>
        <begin position="176"/>
        <end position="190"/>
    </location>
</feature>
<keyword evidence="2" id="KW-0472">Membrane</keyword>
<dbReference type="EMBL" id="BOPH01000080">
    <property type="protein sequence ID" value="GIJ70411.1"/>
    <property type="molecule type" value="Genomic_DNA"/>
</dbReference>
<feature type="compositionally biased region" description="Pro residues" evidence="1">
    <location>
        <begin position="81"/>
        <end position="90"/>
    </location>
</feature>
<name>A0A8J3ZVH0_9ACTN</name>
<feature type="transmembrane region" description="Helical" evidence="2">
    <location>
        <begin position="139"/>
        <end position="160"/>
    </location>
</feature>
<protein>
    <submittedName>
        <fullName evidence="3">Uncharacterized protein</fullName>
    </submittedName>
</protein>
<dbReference type="Proteomes" id="UP000635606">
    <property type="component" value="Unassembled WGS sequence"/>
</dbReference>
<reference evidence="3" key="1">
    <citation type="submission" date="2021-01" db="EMBL/GenBank/DDBJ databases">
        <title>Whole genome shotgun sequence of Virgisporangium ochraceum NBRC 16418.</title>
        <authorList>
            <person name="Komaki H."/>
            <person name="Tamura T."/>
        </authorList>
    </citation>
    <scope>NUCLEOTIDE SEQUENCE</scope>
    <source>
        <strain evidence="3">NBRC 16418</strain>
    </source>
</reference>